<dbReference type="Proteomes" id="UP000019591">
    <property type="component" value="Chromosome"/>
</dbReference>
<dbReference type="KEGG" id="eac:EAL2_c19980"/>
<dbReference type="InterPro" id="IPR036388">
    <property type="entry name" value="WH-like_DNA-bd_sf"/>
</dbReference>
<feature type="domain" description="RNA polymerase sigma factor 70 region 4 type 2" evidence="1">
    <location>
        <begin position="74"/>
        <end position="126"/>
    </location>
</feature>
<dbReference type="SUPFAM" id="SSF88659">
    <property type="entry name" value="Sigma3 and sigma4 domains of RNA polymerase sigma factors"/>
    <property type="match status" value="1"/>
</dbReference>
<dbReference type="InterPro" id="IPR013324">
    <property type="entry name" value="RNA_pol_sigma_r3/r4-like"/>
</dbReference>
<dbReference type="HOGENOM" id="CLU_117542_1_1_9"/>
<reference evidence="2 3" key="1">
    <citation type="journal article" date="2014" name="Genome Announc.">
        <title>Complete Genome Sequence of Amino Acid-Utilizing Eubacterium acidaminophilum al-2 (DSM 3953).</title>
        <authorList>
            <person name="Poehlein A."/>
            <person name="Andreesen J.R."/>
            <person name="Daniel R."/>
        </authorList>
    </citation>
    <scope>NUCLEOTIDE SEQUENCE [LARGE SCALE GENOMIC DNA]</scope>
    <source>
        <strain evidence="2 3">DSM 3953</strain>
    </source>
</reference>
<accession>W8T6A3</accession>
<proteinExistence type="predicted"/>
<keyword evidence="3" id="KW-1185">Reference proteome</keyword>
<dbReference type="InterPro" id="IPR013249">
    <property type="entry name" value="RNA_pol_sigma70_r4_t2"/>
</dbReference>
<protein>
    <recommendedName>
        <fullName evidence="1">RNA polymerase sigma factor 70 region 4 type 2 domain-containing protein</fullName>
    </recommendedName>
</protein>
<dbReference type="EMBL" id="CP007452">
    <property type="protein sequence ID" value="AHM57279.1"/>
    <property type="molecule type" value="Genomic_DNA"/>
</dbReference>
<evidence type="ECO:0000259" key="1">
    <source>
        <dbReference type="Pfam" id="PF08281"/>
    </source>
</evidence>
<dbReference type="STRING" id="1286171.EAL2_c19980"/>
<dbReference type="OrthoDB" id="9816227at2"/>
<dbReference type="GO" id="GO:0016987">
    <property type="term" value="F:sigma factor activity"/>
    <property type="evidence" value="ECO:0007669"/>
    <property type="project" value="InterPro"/>
</dbReference>
<dbReference type="Pfam" id="PF08281">
    <property type="entry name" value="Sigma70_r4_2"/>
    <property type="match status" value="1"/>
</dbReference>
<dbReference type="NCBIfam" id="TIGR02937">
    <property type="entry name" value="sigma70-ECF"/>
    <property type="match status" value="1"/>
</dbReference>
<organism evidence="2 3">
    <name type="scientific">Peptoclostridium acidaminophilum DSM 3953</name>
    <dbReference type="NCBI Taxonomy" id="1286171"/>
    <lineage>
        <taxon>Bacteria</taxon>
        <taxon>Bacillati</taxon>
        <taxon>Bacillota</taxon>
        <taxon>Clostridia</taxon>
        <taxon>Peptostreptococcales</taxon>
        <taxon>Peptoclostridiaceae</taxon>
        <taxon>Peptoclostridium</taxon>
    </lineage>
</organism>
<dbReference type="PATRIC" id="fig|1286171.3.peg.1946"/>
<evidence type="ECO:0000313" key="3">
    <source>
        <dbReference type="Proteomes" id="UP000019591"/>
    </source>
</evidence>
<name>W8T6A3_PEPAC</name>
<gene>
    <name evidence="2" type="ORF">EAL2_c19980</name>
</gene>
<dbReference type="GO" id="GO:0003677">
    <property type="term" value="F:DNA binding"/>
    <property type="evidence" value="ECO:0007669"/>
    <property type="project" value="InterPro"/>
</dbReference>
<dbReference type="AlphaFoldDB" id="W8T6A3"/>
<dbReference type="InterPro" id="IPR014284">
    <property type="entry name" value="RNA_pol_sigma-70_dom"/>
</dbReference>
<dbReference type="Gene3D" id="1.10.10.10">
    <property type="entry name" value="Winged helix-like DNA-binding domain superfamily/Winged helix DNA-binding domain"/>
    <property type="match status" value="1"/>
</dbReference>
<dbReference type="RefSeq" id="WP_025436220.1">
    <property type="nucleotide sequence ID" value="NZ_CP007452.1"/>
</dbReference>
<evidence type="ECO:0000313" key="2">
    <source>
        <dbReference type="EMBL" id="AHM57279.1"/>
    </source>
</evidence>
<dbReference type="GO" id="GO:0006352">
    <property type="term" value="P:DNA-templated transcription initiation"/>
    <property type="evidence" value="ECO:0007669"/>
    <property type="project" value="InterPro"/>
</dbReference>
<dbReference type="eggNOG" id="COG1595">
    <property type="taxonomic scope" value="Bacteria"/>
</dbReference>
<sequence length="131" mass="15257">MKITYEFLTGETVEVEAPDEVGEVLIEIERDTLSSNRKETRRHSSIFIMQEQGAQFEDKECSIEAMTEQKETSEYIKKAIDELLPQQRDLLQKVFYEDLSIAKIARDEGVSEAAVRNRLKKIYKKLEKILN</sequence>